<reference evidence="3 4" key="1">
    <citation type="submission" date="2024-07" db="EMBL/GenBank/DDBJ databases">
        <authorList>
            <person name="Thanompreechachai J."/>
            <person name="Duangmal K."/>
        </authorList>
    </citation>
    <scope>NUCLEOTIDE SEQUENCE [LARGE SCALE GENOMIC DNA]</scope>
    <source>
        <strain evidence="3 4">KCTC 19886</strain>
    </source>
</reference>
<gene>
    <name evidence="3" type="ORF">AB1207_07300</name>
</gene>
<comment type="caution">
    <text evidence="3">The sequence shown here is derived from an EMBL/GenBank/DDBJ whole genome shotgun (WGS) entry which is preliminary data.</text>
</comment>
<dbReference type="GO" id="GO:0005524">
    <property type="term" value="F:ATP binding"/>
    <property type="evidence" value="ECO:0007669"/>
    <property type="project" value="UniProtKB-KW"/>
</dbReference>
<name>A0ABV3P4J5_9ACTN</name>
<dbReference type="InterPro" id="IPR036890">
    <property type="entry name" value="HATPase_C_sf"/>
</dbReference>
<protein>
    <submittedName>
        <fullName evidence="3">ATP-binding protein</fullName>
    </submittedName>
</protein>
<feature type="domain" description="Histidine kinase/HSP90-like ATPase" evidence="2">
    <location>
        <begin position="9"/>
        <end position="119"/>
    </location>
</feature>
<sequence>MSYAHRDLPRRLSAVGMARHWATEHCADALSEQGQAVLELLTSEVVANAVLHGREPLTLTVQCEPGEVTVEVTDASPDLPVLKQVAAEATGGRGVALVDALAQRWGAERRGQGKRTWFTVQEGP</sequence>
<keyword evidence="1" id="KW-0418">Kinase</keyword>
<keyword evidence="3" id="KW-0067">ATP-binding</keyword>
<evidence type="ECO:0000256" key="1">
    <source>
        <dbReference type="ARBA" id="ARBA00022527"/>
    </source>
</evidence>
<accession>A0ABV3P4J5</accession>
<dbReference type="Gene3D" id="3.30.565.10">
    <property type="entry name" value="Histidine kinase-like ATPase, C-terminal domain"/>
    <property type="match status" value="1"/>
</dbReference>
<dbReference type="PANTHER" id="PTHR35526">
    <property type="entry name" value="ANTI-SIGMA-F FACTOR RSBW-RELATED"/>
    <property type="match status" value="1"/>
</dbReference>
<evidence type="ECO:0000259" key="2">
    <source>
        <dbReference type="Pfam" id="PF13581"/>
    </source>
</evidence>
<keyword evidence="1" id="KW-0723">Serine/threonine-protein kinase</keyword>
<dbReference type="EMBL" id="JBFNQN010000004">
    <property type="protein sequence ID" value="MEW9264547.1"/>
    <property type="molecule type" value="Genomic_DNA"/>
</dbReference>
<dbReference type="Pfam" id="PF13581">
    <property type="entry name" value="HATPase_c_2"/>
    <property type="match status" value="1"/>
</dbReference>
<dbReference type="SUPFAM" id="SSF55874">
    <property type="entry name" value="ATPase domain of HSP90 chaperone/DNA topoisomerase II/histidine kinase"/>
    <property type="match status" value="1"/>
</dbReference>
<evidence type="ECO:0000313" key="4">
    <source>
        <dbReference type="Proteomes" id="UP001555826"/>
    </source>
</evidence>
<dbReference type="RefSeq" id="WP_367637284.1">
    <property type="nucleotide sequence ID" value="NZ_JBFNQN010000004.1"/>
</dbReference>
<keyword evidence="1" id="KW-0808">Transferase</keyword>
<keyword evidence="3" id="KW-0547">Nucleotide-binding</keyword>
<dbReference type="PANTHER" id="PTHR35526:SF3">
    <property type="entry name" value="ANTI-SIGMA-F FACTOR RSBW"/>
    <property type="match status" value="1"/>
</dbReference>
<dbReference type="Proteomes" id="UP001555826">
    <property type="component" value="Unassembled WGS sequence"/>
</dbReference>
<dbReference type="InterPro" id="IPR050267">
    <property type="entry name" value="Anti-sigma-factor_SerPK"/>
</dbReference>
<keyword evidence="4" id="KW-1185">Reference proteome</keyword>
<evidence type="ECO:0000313" key="3">
    <source>
        <dbReference type="EMBL" id="MEW9264547.1"/>
    </source>
</evidence>
<proteinExistence type="predicted"/>
<dbReference type="InterPro" id="IPR003594">
    <property type="entry name" value="HATPase_dom"/>
</dbReference>
<dbReference type="CDD" id="cd16936">
    <property type="entry name" value="HATPase_RsbW-like"/>
    <property type="match status" value="1"/>
</dbReference>
<organism evidence="3 4">
    <name type="scientific">Kineococcus endophyticus</name>
    <dbReference type="NCBI Taxonomy" id="1181883"/>
    <lineage>
        <taxon>Bacteria</taxon>
        <taxon>Bacillati</taxon>
        <taxon>Actinomycetota</taxon>
        <taxon>Actinomycetes</taxon>
        <taxon>Kineosporiales</taxon>
        <taxon>Kineosporiaceae</taxon>
        <taxon>Kineococcus</taxon>
    </lineage>
</organism>